<keyword evidence="1" id="KW-0732">Signal</keyword>
<feature type="signal peptide" evidence="1">
    <location>
        <begin position="1"/>
        <end position="24"/>
    </location>
</feature>
<organism evidence="2 3">
    <name type="scientific">Butyrivibrio proteoclasticus</name>
    <dbReference type="NCBI Taxonomy" id="43305"/>
    <lineage>
        <taxon>Bacteria</taxon>
        <taxon>Bacillati</taxon>
        <taxon>Bacillota</taxon>
        <taxon>Clostridia</taxon>
        <taxon>Lachnospirales</taxon>
        <taxon>Lachnospiraceae</taxon>
        <taxon>Butyrivibrio</taxon>
    </lineage>
</organism>
<dbReference type="PROSITE" id="PS51257">
    <property type="entry name" value="PROKAR_LIPOPROTEIN"/>
    <property type="match status" value="1"/>
</dbReference>
<proteinExistence type="predicted"/>
<dbReference type="EMBL" id="FOXO01000014">
    <property type="protein sequence ID" value="SFP98539.1"/>
    <property type="molecule type" value="Genomic_DNA"/>
</dbReference>
<accession>A0A1I5UTI1</accession>
<sequence>MRRKFNLVAGALALTTMLAGCGQAAETATTSDSTTTAAAVAEQGAGANAASYEVATVRWADWGEDYHTGFPDQAAGEAGISVKWDTILNSDWGDKKAVLLAGGDLPDAFMGAICFSESDVLTNTGSFIALDDYIDEYMPNFKSIIESDPTMKALATSVDGHIYGLPSKKPCRPTVANQMFINKKWLDNLGLEVPQTYEEFEKVLVAFKENDANGNGDPNDEIPFGQGYADSVMFFCLPFGTTLGADGTYMMAIQNGEPVYLPVTEGYKKGVEWMHECFEKGLIDPELFTEDTSMRDAKLMNETPIIGVAPGWTADATFGANAGEYVALPALAGPDGEKYISSDPEHWNYSRYEFVVTSACENPGPLLAWVDKFYTEDASIQNFYGSFGIGVEKEADGTYTILEPQDGNSADTFAWIQSLRDFGPKYVADGFNDKVKYAAENGDASKLALDKELSKFAKEAFPNVSYTNDQLSTLATLFTDLDAYVASNQATWVTEGGINEQWDNYIGTLETMGYNDFIKIQQDAYNTYNSNK</sequence>
<dbReference type="RefSeq" id="WP_074888140.1">
    <property type="nucleotide sequence ID" value="NZ_FOXO01000014.1"/>
</dbReference>
<reference evidence="3" key="1">
    <citation type="submission" date="2016-10" db="EMBL/GenBank/DDBJ databases">
        <authorList>
            <person name="Varghese N."/>
            <person name="Submissions S."/>
        </authorList>
    </citation>
    <scope>NUCLEOTIDE SEQUENCE [LARGE SCALE GENOMIC DNA]</scope>
    <source>
        <strain evidence="3">P18</strain>
    </source>
</reference>
<protein>
    <submittedName>
        <fullName evidence="2">Putative aldouronate transport system substrate-binding protein</fullName>
    </submittedName>
</protein>
<evidence type="ECO:0000313" key="2">
    <source>
        <dbReference type="EMBL" id="SFP98539.1"/>
    </source>
</evidence>
<dbReference type="PANTHER" id="PTHR43649">
    <property type="entry name" value="ARABINOSE-BINDING PROTEIN-RELATED"/>
    <property type="match status" value="1"/>
</dbReference>
<name>A0A1I5UTI1_9FIRM</name>
<dbReference type="Gene3D" id="3.40.190.10">
    <property type="entry name" value="Periplasmic binding protein-like II"/>
    <property type="match status" value="2"/>
</dbReference>
<feature type="chain" id="PRO_5010371446" evidence="1">
    <location>
        <begin position="25"/>
        <end position="532"/>
    </location>
</feature>
<dbReference type="OrthoDB" id="2491264at2"/>
<keyword evidence="3" id="KW-1185">Reference proteome</keyword>
<dbReference type="InterPro" id="IPR050490">
    <property type="entry name" value="Bact_solute-bd_prot1"/>
</dbReference>
<evidence type="ECO:0000256" key="1">
    <source>
        <dbReference type="SAM" id="SignalP"/>
    </source>
</evidence>
<dbReference type="AlphaFoldDB" id="A0A1I5UTI1"/>
<dbReference type="PANTHER" id="PTHR43649:SF12">
    <property type="entry name" value="DIACETYLCHITOBIOSE BINDING PROTEIN DASA"/>
    <property type="match status" value="1"/>
</dbReference>
<dbReference type="Proteomes" id="UP000182624">
    <property type="component" value="Unassembled WGS sequence"/>
</dbReference>
<dbReference type="SUPFAM" id="SSF53850">
    <property type="entry name" value="Periplasmic binding protein-like II"/>
    <property type="match status" value="1"/>
</dbReference>
<gene>
    <name evidence="2" type="ORF">SAMN04487928_11440</name>
</gene>
<evidence type="ECO:0000313" key="3">
    <source>
        <dbReference type="Proteomes" id="UP000182624"/>
    </source>
</evidence>